<organism evidence="1 2">
    <name type="scientific">Halotia branconii CENA392</name>
    <dbReference type="NCBI Taxonomy" id="1539056"/>
    <lineage>
        <taxon>Bacteria</taxon>
        <taxon>Bacillati</taxon>
        <taxon>Cyanobacteriota</taxon>
        <taxon>Cyanophyceae</taxon>
        <taxon>Nostocales</taxon>
        <taxon>Nodulariaceae</taxon>
        <taxon>Halotia</taxon>
    </lineage>
</organism>
<dbReference type="Gene3D" id="3.40.50.150">
    <property type="entry name" value="Vaccinia Virus protein VP39"/>
    <property type="match status" value="1"/>
</dbReference>
<protein>
    <submittedName>
        <fullName evidence="1">Uncharacterized protein</fullName>
    </submittedName>
</protein>
<dbReference type="RefSeq" id="WP_281486209.1">
    <property type="nucleotide sequence ID" value="NZ_CP124544.1"/>
</dbReference>
<name>A0AAJ6PCM0_9CYAN</name>
<evidence type="ECO:0000313" key="1">
    <source>
        <dbReference type="EMBL" id="WGV29007.1"/>
    </source>
</evidence>
<dbReference type="InterPro" id="IPR029063">
    <property type="entry name" value="SAM-dependent_MTases_sf"/>
</dbReference>
<dbReference type="EMBL" id="CP124544">
    <property type="protein sequence ID" value="WGV29007.1"/>
    <property type="molecule type" value="Genomic_DNA"/>
</dbReference>
<dbReference type="Pfam" id="PF13489">
    <property type="entry name" value="Methyltransf_23"/>
    <property type="match status" value="1"/>
</dbReference>
<dbReference type="KEGG" id="hbq:QI031_31090"/>
<accession>A0AAJ6PCM0</accession>
<dbReference type="Proteomes" id="UP001223520">
    <property type="component" value="Plasmid unnamed1"/>
</dbReference>
<sequence>MQDNLVYLNYWERKELLKSGVPKFFLIRWWLSSELCEVEQVIFNTIKNRDTILDVGAGDLKIMQKMKQAGYSGQYHTQDIGAEFKYEYTTLNEIKHQYSAILCLDIIEHLQLTEGLAMIHKMIGLLAPGGVIILQTPNGRCVRSPLASDMTHIHCYNINDLWSYLTCMGLQVEGYRVVFEAKQKTWNQRMIEIVGKYIITRILGLDYADNIILIGYKQSVK</sequence>
<dbReference type="SUPFAM" id="SSF53335">
    <property type="entry name" value="S-adenosyl-L-methionine-dependent methyltransferases"/>
    <property type="match status" value="1"/>
</dbReference>
<dbReference type="AlphaFoldDB" id="A0AAJ6PCM0"/>
<keyword evidence="1" id="KW-0614">Plasmid</keyword>
<gene>
    <name evidence="1" type="ORF">QI031_31090</name>
</gene>
<reference evidence="1 2" key="1">
    <citation type="journal article" date="2023" name="Limnol Oceanogr Lett">
        <title>Environmental adaptations by the intertidal Antarctic cyanobacterium Halotia branconii CENA392 as revealed using long-read genome sequencing.</title>
        <authorList>
            <person name="Dextro R.B."/>
            <person name="Delbaje E."/>
            <person name="Freitas P.N.N."/>
            <person name="Geraldes V."/>
            <person name="Pinto E."/>
            <person name="Long P.F."/>
            <person name="Fiore M.F."/>
        </authorList>
    </citation>
    <scope>NUCLEOTIDE SEQUENCE [LARGE SCALE GENOMIC DNA]</scope>
    <source>
        <strain evidence="1 2">CENA392</strain>
        <plasmid evidence="1 2">unnamed1</plasmid>
    </source>
</reference>
<proteinExistence type="predicted"/>
<geneLocation type="plasmid" evidence="1 2">
    <name>unnamed1</name>
</geneLocation>
<keyword evidence="2" id="KW-1185">Reference proteome</keyword>
<evidence type="ECO:0000313" key="2">
    <source>
        <dbReference type="Proteomes" id="UP001223520"/>
    </source>
</evidence>